<evidence type="ECO:0000313" key="5">
    <source>
        <dbReference type="EMBL" id="KAF5182485.1"/>
    </source>
</evidence>
<dbReference type="Pfam" id="PF05277">
    <property type="entry name" value="DUF726"/>
    <property type="match status" value="1"/>
</dbReference>
<keyword evidence="3" id="KW-1133">Transmembrane helix</keyword>
<name>A0A7J6VE47_THATH</name>
<organism evidence="5 6">
    <name type="scientific">Thalictrum thalictroides</name>
    <name type="common">Rue-anemone</name>
    <name type="synonym">Anemone thalictroides</name>
    <dbReference type="NCBI Taxonomy" id="46969"/>
    <lineage>
        <taxon>Eukaryota</taxon>
        <taxon>Viridiplantae</taxon>
        <taxon>Streptophyta</taxon>
        <taxon>Embryophyta</taxon>
        <taxon>Tracheophyta</taxon>
        <taxon>Spermatophyta</taxon>
        <taxon>Magnoliopsida</taxon>
        <taxon>Ranunculales</taxon>
        <taxon>Ranunculaceae</taxon>
        <taxon>Thalictroideae</taxon>
        <taxon>Thalictrum</taxon>
    </lineage>
</organism>
<accession>A0A7J6VE47</accession>
<keyword evidence="2 5" id="KW-0812">Transmembrane</keyword>
<evidence type="ECO:0000256" key="3">
    <source>
        <dbReference type="ARBA" id="ARBA00022989"/>
    </source>
</evidence>
<comment type="subcellular location">
    <subcellularLocation>
        <location evidence="1">Membrane</location>
        <topology evidence="1">Multi-pass membrane protein</topology>
    </subcellularLocation>
</comment>
<evidence type="ECO:0000256" key="4">
    <source>
        <dbReference type="ARBA" id="ARBA00023136"/>
    </source>
</evidence>
<keyword evidence="6" id="KW-1185">Reference proteome</keyword>
<dbReference type="PANTHER" id="PTHR17920:SF3">
    <property type="entry name" value="TRANSMEMBRANE AND COILED-COIL DOMAIN-CONTAINING PROTEIN 4"/>
    <property type="match status" value="1"/>
</dbReference>
<keyword evidence="4" id="KW-0472">Membrane</keyword>
<dbReference type="GO" id="GO:0016020">
    <property type="term" value="C:membrane"/>
    <property type="evidence" value="ECO:0007669"/>
    <property type="project" value="UniProtKB-SubCell"/>
</dbReference>
<dbReference type="PANTHER" id="PTHR17920">
    <property type="entry name" value="TRANSMEMBRANE AND COILED-COIL DOMAIN-CONTAINING PROTEIN 4 TMCO4"/>
    <property type="match status" value="1"/>
</dbReference>
<gene>
    <name evidence="5" type="ORF">FRX31_027928</name>
</gene>
<dbReference type="InterPro" id="IPR007941">
    <property type="entry name" value="DUF726"/>
</dbReference>
<dbReference type="EMBL" id="JABWDY010034673">
    <property type="protein sequence ID" value="KAF5182485.1"/>
    <property type="molecule type" value="Genomic_DNA"/>
</dbReference>
<evidence type="ECO:0000313" key="6">
    <source>
        <dbReference type="Proteomes" id="UP000554482"/>
    </source>
</evidence>
<dbReference type="AlphaFoldDB" id="A0A7J6VE47"/>
<proteinExistence type="predicted"/>
<sequence length="91" mass="10006">IVAGRFVNAYATSDWTLGVAFRASLLTKGLAGIQPVNVPGVENVDVTELIEGHSSYLWTTKQILQQLELDVYYPVFQSSPANPQEDKRPDA</sequence>
<evidence type="ECO:0000256" key="1">
    <source>
        <dbReference type="ARBA" id="ARBA00004141"/>
    </source>
</evidence>
<feature type="non-terminal residue" evidence="5">
    <location>
        <position position="91"/>
    </location>
</feature>
<comment type="caution">
    <text evidence="5">The sequence shown here is derived from an EMBL/GenBank/DDBJ whole genome shotgun (WGS) entry which is preliminary data.</text>
</comment>
<dbReference type="Proteomes" id="UP000554482">
    <property type="component" value="Unassembled WGS sequence"/>
</dbReference>
<evidence type="ECO:0000256" key="2">
    <source>
        <dbReference type="ARBA" id="ARBA00022692"/>
    </source>
</evidence>
<reference evidence="5 6" key="1">
    <citation type="submission" date="2020-06" db="EMBL/GenBank/DDBJ databases">
        <title>Transcriptomic and genomic resources for Thalictrum thalictroides and T. hernandezii: Facilitating candidate gene discovery in an emerging model plant lineage.</title>
        <authorList>
            <person name="Arias T."/>
            <person name="Riano-Pachon D.M."/>
            <person name="Di Stilio V.S."/>
        </authorList>
    </citation>
    <scope>NUCLEOTIDE SEQUENCE [LARGE SCALE GENOMIC DNA]</scope>
    <source>
        <strain evidence="6">cv. WT478/WT964</strain>
        <tissue evidence="5">Leaves</tissue>
    </source>
</reference>
<protein>
    <submittedName>
        <fullName evidence="5">Transmembrane and coiled-coil domain-containing protein 4-like</fullName>
    </submittedName>
</protein>
<dbReference type="OrthoDB" id="277931at2759"/>